<dbReference type="SMART" id="SM00054">
    <property type="entry name" value="EFh"/>
    <property type="match status" value="2"/>
</dbReference>
<evidence type="ECO:0000256" key="2">
    <source>
        <dbReference type="SAM" id="MobiDB-lite"/>
    </source>
</evidence>
<feature type="compositionally biased region" description="Basic and acidic residues" evidence="2">
    <location>
        <begin position="857"/>
        <end position="866"/>
    </location>
</feature>
<reference evidence="6" key="1">
    <citation type="journal article" date="2023" name="Commun. Biol.">
        <title>Genome analysis of Parmales, the sister group of diatoms, reveals the evolutionary specialization of diatoms from phago-mixotrophs to photoautotrophs.</title>
        <authorList>
            <person name="Ban H."/>
            <person name="Sato S."/>
            <person name="Yoshikawa S."/>
            <person name="Yamada K."/>
            <person name="Nakamura Y."/>
            <person name="Ichinomiya M."/>
            <person name="Sato N."/>
            <person name="Blanc-Mathieu R."/>
            <person name="Endo H."/>
            <person name="Kuwata A."/>
            <person name="Ogata H."/>
        </authorList>
    </citation>
    <scope>NUCLEOTIDE SEQUENCE [LARGE SCALE GENOMIC DNA]</scope>
</reference>
<dbReference type="Proteomes" id="UP001165065">
    <property type="component" value="Unassembled WGS sequence"/>
</dbReference>
<feature type="domain" description="EF-hand" evidence="4">
    <location>
        <begin position="181"/>
        <end position="216"/>
    </location>
</feature>
<evidence type="ECO:0000313" key="5">
    <source>
        <dbReference type="EMBL" id="GMI48749.1"/>
    </source>
</evidence>
<feature type="compositionally biased region" description="Basic residues" evidence="2">
    <location>
        <begin position="292"/>
        <end position="310"/>
    </location>
</feature>
<evidence type="ECO:0000256" key="1">
    <source>
        <dbReference type="ARBA" id="ARBA00022837"/>
    </source>
</evidence>
<dbReference type="PROSITE" id="PS00018">
    <property type="entry name" value="EF_HAND_1"/>
    <property type="match status" value="2"/>
</dbReference>
<feature type="compositionally biased region" description="Basic and acidic residues" evidence="2">
    <location>
        <begin position="749"/>
        <end position="758"/>
    </location>
</feature>
<gene>
    <name evidence="5" type="ORF">TrCOL_g11148</name>
</gene>
<keyword evidence="6" id="KW-1185">Reference proteome</keyword>
<dbReference type="InterPro" id="IPR018247">
    <property type="entry name" value="EF_Hand_1_Ca_BS"/>
</dbReference>
<dbReference type="Gene3D" id="1.10.238.10">
    <property type="entry name" value="EF-hand"/>
    <property type="match status" value="1"/>
</dbReference>
<dbReference type="OrthoDB" id="26525at2759"/>
<keyword evidence="3" id="KW-0732">Signal</keyword>
<feature type="signal peptide" evidence="3">
    <location>
        <begin position="1"/>
        <end position="18"/>
    </location>
</feature>
<protein>
    <recommendedName>
        <fullName evidence="4">EF-hand domain-containing protein</fullName>
    </recommendedName>
</protein>
<keyword evidence="1" id="KW-0106">Calcium</keyword>
<evidence type="ECO:0000313" key="6">
    <source>
        <dbReference type="Proteomes" id="UP001165065"/>
    </source>
</evidence>
<name>A0A9W7GN64_9STRA</name>
<evidence type="ECO:0000259" key="4">
    <source>
        <dbReference type="PROSITE" id="PS50222"/>
    </source>
</evidence>
<feature type="compositionally biased region" description="Acidic residues" evidence="2">
    <location>
        <begin position="896"/>
        <end position="916"/>
    </location>
</feature>
<dbReference type="EMBL" id="BRYA01000425">
    <property type="protein sequence ID" value="GMI48749.1"/>
    <property type="molecule type" value="Genomic_DNA"/>
</dbReference>
<dbReference type="AlphaFoldDB" id="A0A9W7GN64"/>
<feature type="region of interest" description="Disordered" evidence="2">
    <location>
        <begin position="741"/>
        <end position="766"/>
    </location>
</feature>
<dbReference type="InterPro" id="IPR011992">
    <property type="entry name" value="EF-hand-dom_pair"/>
</dbReference>
<feature type="region of interest" description="Disordered" evidence="2">
    <location>
        <begin position="399"/>
        <end position="418"/>
    </location>
</feature>
<sequence length="916" mass="103411">MTYIRLIVLIIILQYSTPYVHFSIQPKNGRKNGIKNGDKPTLDNYHLHTSLLSHPPPPPSHSNSTSSSLTFSDPFTTIDRPRQQEQTRRLLALGTSARRRRRATSRVSRIISGLIMATADECENLDVEVDIGRHSPLKRKQINSIRISFSRLGFAPLRIGGLSERDVFTFQSMDLEQPMRSVTSTVDSAFSAIDVDSSGKLDRSELATALANAMARGDSSGEGGGGGGGKRTDKSTNPETIVKLAGRLLRLYDTNGDGELDRNEYAAMVEDIAIIRRQEEERLRQIKEERKKERKRRRKKERKEEKRKKKGDGWGWPKLSGKLPKLGRGANNTDVGTTRVKGGGVGAWKWPWDKNQTLRKDEEYRLYDFEENREGGGINGTDNNMALSVPVNLETTLPTPFAVDDDEEDEEGGRRWEGEGKTKFKGINIKSNEGHRQQITTRREGLREQGRKITLSSPDHRVVNRTSSIASEFGSIELRNFSLDLRQCILGTLPHTGLRSKNLIRTPVTVNVEGSFSRYDMLNSFLLDAGLRRLVARALRVRVRTVRDLADGAIMAGRTWNLNTPDAPLVEVEKLDNVEFDEFNRAIITGRAKVRASPDSPMIENGFKIRTRLGTNGSGRYIKLKDPELAIVIECPRAWEKNINMVAKKMKVTPPPKPSPISVFVPLGVARKLREEPSNSGFDLGPDNNISDIWIANGALRFKLSAVLRPGKFLSNNYLAFSVPIRTFIITRDRVRKAIRTARKNKARTRAEEKRAREAVAQASKQRSKDDAFSIEKVEVERVGWRDRFKGKSKRRRRLEEEEKRAEEIKREVEREAERAAEVAEKEKEEESVKKDDKNNGDSFFSKFIAGYVNPKKQGESEEDSKMIGMAVSDWASSQLGGFLKENSGDNIGGENGEEDEEDEEEEDEEEEDEDY</sequence>
<dbReference type="InterPro" id="IPR002048">
    <property type="entry name" value="EF_hand_dom"/>
</dbReference>
<proteinExistence type="predicted"/>
<comment type="caution">
    <text evidence="5">The sequence shown here is derived from an EMBL/GenBank/DDBJ whole genome shotgun (WGS) entry which is preliminary data.</text>
</comment>
<feature type="compositionally biased region" description="Low complexity" evidence="2">
    <location>
        <begin position="61"/>
        <end position="77"/>
    </location>
</feature>
<feature type="region of interest" description="Disordered" evidence="2">
    <location>
        <begin position="50"/>
        <end position="86"/>
    </location>
</feature>
<dbReference type="GO" id="GO:0005509">
    <property type="term" value="F:calcium ion binding"/>
    <property type="evidence" value="ECO:0007669"/>
    <property type="project" value="InterPro"/>
</dbReference>
<dbReference type="Pfam" id="PF13202">
    <property type="entry name" value="EF-hand_5"/>
    <property type="match status" value="2"/>
</dbReference>
<feature type="chain" id="PRO_5040789205" description="EF-hand domain-containing protein" evidence="3">
    <location>
        <begin position="19"/>
        <end position="916"/>
    </location>
</feature>
<dbReference type="PROSITE" id="PS50222">
    <property type="entry name" value="EF_HAND_2"/>
    <property type="match status" value="2"/>
</dbReference>
<feature type="compositionally biased region" description="Gly residues" evidence="2">
    <location>
        <begin position="220"/>
        <end position="229"/>
    </location>
</feature>
<evidence type="ECO:0000256" key="3">
    <source>
        <dbReference type="SAM" id="SignalP"/>
    </source>
</evidence>
<feature type="region of interest" description="Disordered" evidence="2">
    <location>
        <begin position="214"/>
        <end position="239"/>
    </location>
</feature>
<feature type="region of interest" description="Disordered" evidence="2">
    <location>
        <begin position="794"/>
        <end position="916"/>
    </location>
</feature>
<feature type="domain" description="EF-hand" evidence="4">
    <location>
        <begin position="240"/>
        <end position="275"/>
    </location>
</feature>
<feature type="region of interest" description="Disordered" evidence="2">
    <location>
        <begin position="289"/>
        <end position="338"/>
    </location>
</feature>
<feature type="compositionally biased region" description="Basic and acidic residues" evidence="2">
    <location>
        <begin position="798"/>
        <end position="840"/>
    </location>
</feature>
<dbReference type="SUPFAM" id="SSF47473">
    <property type="entry name" value="EF-hand"/>
    <property type="match status" value="1"/>
</dbReference>
<accession>A0A9W7GN64</accession>
<organism evidence="5 6">
    <name type="scientific">Triparma columacea</name>
    <dbReference type="NCBI Taxonomy" id="722753"/>
    <lineage>
        <taxon>Eukaryota</taxon>
        <taxon>Sar</taxon>
        <taxon>Stramenopiles</taxon>
        <taxon>Ochrophyta</taxon>
        <taxon>Bolidophyceae</taxon>
        <taxon>Parmales</taxon>
        <taxon>Triparmaceae</taxon>
        <taxon>Triparma</taxon>
    </lineage>
</organism>